<dbReference type="InterPro" id="IPR029063">
    <property type="entry name" value="SAM-dependent_MTases_sf"/>
</dbReference>
<evidence type="ECO:0000256" key="1">
    <source>
        <dbReference type="SAM" id="MobiDB-lite"/>
    </source>
</evidence>
<dbReference type="SUPFAM" id="SSF53335">
    <property type="entry name" value="S-adenosyl-L-methionine-dependent methyltransferases"/>
    <property type="match status" value="1"/>
</dbReference>
<evidence type="ECO:0000313" key="3">
    <source>
        <dbReference type="Proteomes" id="UP001260944"/>
    </source>
</evidence>
<dbReference type="GO" id="GO:0008168">
    <property type="term" value="F:methyltransferase activity"/>
    <property type="evidence" value="ECO:0007669"/>
    <property type="project" value="UniProtKB-KW"/>
</dbReference>
<name>A0AAE9NVN9_9VIRU</name>
<sequence length="613" mass="66501">MKRRSAKVPAQSRSSARTKPTPPPSPELHRQSTSGVSHLALSVRSKTTVGKEFRTTQGDRVRLPFNIFEFGFPRKPHGNQLPVRRQFHDAAGEEFMSSEAGAQLRAVERKYAAVMRTYINRTMRVTGSRILVLGSGSSRGMIPILRRLPASAVFVDTNQDALDTLEDNLASVGLLAPIDATFVNQDAWEYLENAEIASYDLILASKCMGLVYAVDPVQRHPDAFFAMASRALAEDGSVVTDEHVAYAGERHGTPIPDVTAPEDFALATIAGRYAGDVCYTAQTTCTALDLVAKLTFDSVGHGVQEWAAYHYRARRTPTPSQAVVRTGLPTPPKAFRRPALLEFDEAADARIPVNAKGVKRAPMPSDLCAHDLSRALPKFDGHPGVVIIKRGTAVFLGSRYRFVRELPIDVAMGVELMGEVVHVGPEKSIVVITGLLAVGDARADPLSLDALNQVRPLVAAMGPAGFMINSPDLLRALQHDRVYLSASWENGSGLPVDGVHVELAGRNGVFFKNAAENTIDATADDVEGLLVESYSILRLPAPSLALLERAKAGGVWEFSRDTRSHAWVPVRPRPDKRNSDKIGAVVATVNASVKAQQLDLLHTAASIVKRVLR</sequence>
<accession>A0AAE9NVN9</accession>
<organism evidence="2 3">
    <name type="scientific">Botryoshaeria dothidea polymycovirus 1</name>
    <dbReference type="NCBI Taxonomy" id="2734565"/>
    <lineage>
        <taxon>Viruses</taxon>
        <taxon>Riboviria</taxon>
        <taxon>Riboviria incertae sedis</taxon>
        <taxon>Polymycoviridae</taxon>
        <taxon>Polymycovirus</taxon>
        <taxon>Polymycovirus botryosphaeriae</taxon>
    </lineage>
</organism>
<dbReference type="GO" id="GO:0032259">
    <property type="term" value="P:methylation"/>
    <property type="evidence" value="ECO:0007669"/>
    <property type="project" value="UniProtKB-KW"/>
</dbReference>
<keyword evidence="2" id="KW-0489">Methyltransferase</keyword>
<dbReference type="Gene3D" id="3.40.50.150">
    <property type="entry name" value="Vaccinia Virus protein VP39"/>
    <property type="match status" value="1"/>
</dbReference>
<proteinExistence type="predicted"/>
<reference evidence="2" key="1">
    <citation type="submission" date="2021-04" db="EMBL/GenBank/DDBJ databases">
        <authorList>
            <person name="Li J."/>
            <person name="Liu W."/>
            <person name="Wang X."/>
        </authorList>
    </citation>
    <scope>NUCLEOTIDE SEQUENCE</scope>
    <source>
        <strain evidence="2">Sdau11-65</strain>
    </source>
</reference>
<keyword evidence="2" id="KW-0808">Transferase</keyword>
<protein>
    <submittedName>
        <fullName evidence="2">Methyltransferase</fullName>
    </submittedName>
</protein>
<feature type="region of interest" description="Disordered" evidence="1">
    <location>
        <begin position="1"/>
        <end position="38"/>
    </location>
</feature>
<dbReference type="CDD" id="cd02440">
    <property type="entry name" value="AdoMet_MTases"/>
    <property type="match status" value="1"/>
</dbReference>
<dbReference type="EMBL" id="MW863554">
    <property type="protein sequence ID" value="UVZ34695.1"/>
    <property type="molecule type" value="Genomic_RNA"/>
</dbReference>
<dbReference type="Proteomes" id="UP001260944">
    <property type="component" value="Genome"/>
</dbReference>
<evidence type="ECO:0000313" key="2">
    <source>
        <dbReference type="EMBL" id="UVZ34695.1"/>
    </source>
</evidence>